<dbReference type="PANTHER" id="PTHR43072">
    <property type="entry name" value="N-ACETYLTRANSFERASE"/>
    <property type="match status" value="1"/>
</dbReference>
<dbReference type="InterPro" id="IPR016181">
    <property type="entry name" value="Acyl_CoA_acyltransferase"/>
</dbReference>
<keyword evidence="2" id="KW-0012">Acyltransferase</keyword>
<keyword evidence="5" id="KW-1185">Reference proteome</keyword>
<evidence type="ECO:0000256" key="2">
    <source>
        <dbReference type="ARBA" id="ARBA00023315"/>
    </source>
</evidence>
<dbReference type="PROSITE" id="PS51186">
    <property type="entry name" value="GNAT"/>
    <property type="match status" value="1"/>
</dbReference>
<accession>A0A4P6YVL6</accession>
<gene>
    <name evidence="4" type="ORF">EQG49_10820</name>
</gene>
<proteinExistence type="predicted"/>
<keyword evidence="1 4" id="KW-0808">Transferase</keyword>
<dbReference type="Gene3D" id="3.40.630.30">
    <property type="match status" value="1"/>
</dbReference>
<dbReference type="Pfam" id="PF00583">
    <property type="entry name" value="Acetyltransf_1"/>
    <property type="match status" value="1"/>
</dbReference>
<evidence type="ECO:0000256" key="1">
    <source>
        <dbReference type="ARBA" id="ARBA00022679"/>
    </source>
</evidence>
<dbReference type="OrthoDB" id="9798006at2"/>
<evidence type="ECO:0000313" key="5">
    <source>
        <dbReference type="Proteomes" id="UP000292886"/>
    </source>
</evidence>
<evidence type="ECO:0000313" key="4">
    <source>
        <dbReference type="EMBL" id="QBO36899.1"/>
    </source>
</evidence>
<dbReference type="KEGG" id="wei:EQG49_10820"/>
<dbReference type="EMBL" id="CP037940">
    <property type="protein sequence ID" value="QBO36899.1"/>
    <property type="molecule type" value="Genomic_DNA"/>
</dbReference>
<evidence type="ECO:0000259" key="3">
    <source>
        <dbReference type="PROSITE" id="PS51186"/>
    </source>
</evidence>
<dbReference type="Proteomes" id="UP000292886">
    <property type="component" value="Chromosome"/>
</dbReference>
<feature type="domain" description="N-acetyltransferase" evidence="3">
    <location>
        <begin position="22"/>
        <end position="184"/>
    </location>
</feature>
<sequence>MLAHILEETIQPKAPTNINPNIAFRLAEANDLPIFTAIYNESIRTRGITTDLEEQTVEQRRGWFEAHQNDPRHPIFAAVENNQVVGYGSLSVYRPRKGVDAVAEISYYFDHSVRGKGFGSAIMDYLISYAQTQGFSNLLAFVNGLNETSAGLLTKFGFAEWGRFPGISFDGEFFHDQIIFGRKI</sequence>
<name>A0A4P6YVL6_9LACO</name>
<reference evidence="5" key="1">
    <citation type="submission" date="2019-03" db="EMBL/GenBank/DDBJ databases">
        <title>Weissella sp. 26KH-42 Genome sequencing.</title>
        <authorList>
            <person name="Heo J."/>
            <person name="Kim S.-J."/>
            <person name="Kim J.-S."/>
            <person name="Hong S.-B."/>
            <person name="Kwon S.-W."/>
        </authorList>
    </citation>
    <scope>NUCLEOTIDE SEQUENCE [LARGE SCALE GENOMIC DNA]</scope>
    <source>
        <strain evidence="5">26KH-42</strain>
    </source>
</reference>
<dbReference type="PANTHER" id="PTHR43072:SF23">
    <property type="entry name" value="UPF0039 PROTEIN C11D3.02C"/>
    <property type="match status" value="1"/>
</dbReference>
<dbReference type="AlphaFoldDB" id="A0A4P6YVL6"/>
<dbReference type="SUPFAM" id="SSF55729">
    <property type="entry name" value="Acyl-CoA N-acyltransferases (Nat)"/>
    <property type="match status" value="1"/>
</dbReference>
<dbReference type="InterPro" id="IPR000182">
    <property type="entry name" value="GNAT_dom"/>
</dbReference>
<dbReference type="RefSeq" id="WP_133363976.1">
    <property type="nucleotide sequence ID" value="NZ_CP037940.1"/>
</dbReference>
<dbReference type="CDD" id="cd04301">
    <property type="entry name" value="NAT_SF"/>
    <property type="match status" value="1"/>
</dbReference>
<protein>
    <submittedName>
        <fullName evidence="4">N-acetyltransferase family protein</fullName>
    </submittedName>
</protein>
<dbReference type="GO" id="GO:0016747">
    <property type="term" value="F:acyltransferase activity, transferring groups other than amino-acyl groups"/>
    <property type="evidence" value="ECO:0007669"/>
    <property type="project" value="InterPro"/>
</dbReference>
<organism evidence="4 5">
    <name type="scientific">Periweissella cryptocerci</name>
    <dbReference type="NCBI Taxonomy" id="2506420"/>
    <lineage>
        <taxon>Bacteria</taxon>
        <taxon>Bacillati</taxon>
        <taxon>Bacillota</taxon>
        <taxon>Bacilli</taxon>
        <taxon>Lactobacillales</taxon>
        <taxon>Lactobacillaceae</taxon>
        <taxon>Periweissella</taxon>
    </lineage>
</organism>